<keyword evidence="1" id="KW-0812">Transmembrane</keyword>
<dbReference type="RefSeq" id="WP_248266575.1">
    <property type="nucleotide sequence ID" value="NZ_CP096034.1"/>
</dbReference>
<dbReference type="InterPro" id="IPR025164">
    <property type="entry name" value="Toastrack_DUF4097"/>
</dbReference>
<feature type="transmembrane region" description="Helical" evidence="1">
    <location>
        <begin position="6"/>
        <end position="24"/>
    </location>
</feature>
<evidence type="ECO:0000313" key="4">
    <source>
        <dbReference type="EMBL" id="UPM53302.1"/>
    </source>
</evidence>
<gene>
    <name evidence="4" type="ORF">MY490_16030</name>
</gene>
<dbReference type="InterPro" id="IPR043726">
    <property type="entry name" value="LiaI-LiaF-like_TM1"/>
</dbReference>
<dbReference type="Pfam" id="PF18917">
    <property type="entry name" value="LiaI-LiaF-like_TM1"/>
    <property type="match status" value="1"/>
</dbReference>
<feature type="domain" description="DUF4097" evidence="2">
    <location>
        <begin position="278"/>
        <end position="402"/>
    </location>
</feature>
<sequence length="405" mass="44708">MRNWKVGTITAGIILIAIGLLWFLQNFISIPYSKLLINAWPVACILLGIEILLFNIVRKEDSLRFHGFSIFLLILMMGVSLLFSIGHLFIKEIGYTFKSRNIDINDSKTITSSINEVIIKANNSEISVNGTDSSEVNVNGNIRVPDRDKKDVSEKISDYYSVKTLGDKMIIEIRNDDNQIFHFDHDDRSQLNIDLPKSILTNINVKNGSVNLSNKDNKTVINSNDGQINIENVTGNLVAKTRNGSISLSNAKLNRESEIATNDGEINIKNISGFLNSTTRDGSISIEQANIDGTSEVTTYDGEINLSDYKGKINAKTKNGAINIEEALLNGNSKISSDDGEIQIDLLKDNNLTINAETNDGSLSGNIGWKIKTNDENHTNKAMVGSGEHQLNVKSRNGSIYVNKD</sequence>
<proteinExistence type="predicted"/>
<protein>
    <submittedName>
        <fullName evidence="4">DUF4097 family beta strand repeat-containing protein</fullName>
    </submittedName>
</protein>
<accession>A0ABY4JIL6</accession>
<organism evidence="4 5">
    <name type="scientific">Gottfriedia acidiceleris</name>
    <dbReference type="NCBI Taxonomy" id="371036"/>
    <lineage>
        <taxon>Bacteria</taxon>
        <taxon>Bacillati</taxon>
        <taxon>Bacillota</taxon>
        <taxon>Bacilli</taxon>
        <taxon>Bacillales</taxon>
        <taxon>Bacillaceae</taxon>
        <taxon>Gottfriedia</taxon>
    </lineage>
</organism>
<feature type="transmembrane region" description="Helical" evidence="1">
    <location>
        <begin position="68"/>
        <end position="90"/>
    </location>
</feature>
<dbReference type="Proteomes" id="UP000830639">
    <property type="component" value="Chromosome"/>
</dbReference>
<evidence type="ECO:0000259" key="3">
    <source>
        <dbReference type="Pfam" id="PF18917"/>
    </source>
</evidence>
<feature type="transmembrane region" description="Helical" evidence="1">
    <location>
        <begin position="36"/>
        <end position="56"/>
    </location>
</feature>
<dbReference type="EMBL" id="CP096034">
    <property type="protein sequence ID" value="UPM53302.1"/>
    <property type="molecule type" value="Genomic_DNA"/>
</dbReference>
<feature type="domain" description="LiaI-LiaF-like transmembrane region" evidence="3">
    <location>
        <begin position="9"/>
        <end position="52"/>
    </location>
</feature>
<keyword evidence="1" id="KW-1133">Transmembrane helix</keyword>
<keyword evidence="1" id="KW-0472">Membrane</keyword>
<evidence type="ECO:0000313" key="5">
    <source>
        <dbReference type="Proteomes" id="UP000830639"/>
    </source>
</evidence>
<keyword evidence="5" id="KW-1185">Reference proteome</keyword>
<name>A0ABY4JIL6_9BACI</name>
<evidence type="ECO:0000256" key="1">
    <source>
        <dbReference type="SAM" id="Phobius"/>
    </source>
</evidence>
<evidence type="ECO:0000259" key="2">
    <source>
        <dbReference type="Pfam" id="PF13349"/>
    </source>
</evidence>
<reference evidence="4 5" key="1">
    <citation type="submission" date="2022-04" db="EMBL/GenBank/DDBJ databases">
        <title>Mechanism of arsenic methylation and mitigation arsenic toxicity by Bacillus sp. LH14 from an Arsenic-Contaminated Paddy Soil.</title>
        <authorList>
            <person name="Wang D."/>
        </authorList>
    </citation>
    <scope>NUCLEOTIDE SEQUENCE [LARGE SCALE GENOMIC DNA]</scope>
    <source>
        <strain evidence="4 5">LH14</strain>
    </source>
</reference>
<dbReference type="Pfam" id="PF13349">
    <property type="entry name" value="DUF4097"/>
    <property type="match status" value="1"/>
</dbReference>